<reference evidence="1 2" key="1">
    <citation type="submission" date="2024-04" db="EMBL/GenBank/DDBJ databases">
        <title>Tritrichomonas musculus Genome.</title>
        <authorList>
            <person name="Alves-Ferreira E."/>
            <person name="Grigg M."/>
            <person name="Lorenzi H."/>
            <person name="Galac M."/>
        </authorList>
    </citation>
    <scope>NUCLEOTIDE SEQUENCE [LARGE SCALE GENOMIC DNA]</scope>
    <source>
        <strain evidence="1 2">EAF2021</strain>
    </source>
</reference>
<protein>
    <recommendedName>
        <fullName evidence="3">Zinc finger protein</fullName>
    </recommendedName>
</protein>
<evidence type="ECO:0000313" key="1">
    <source>
        <dbReference type="EMBL" id="KAK8865405.1"/>
    </source>
</evidence>
<sequence length="163" mass="18817">MSGNSSSSFSKFKKCDYLGCTGEAPFHCTRCTKYYCQEHPFHHDCNENDKYFPYCPKKDTTNSSSSIIKYGKCDSLGCTGEAPFFCSACVKHYCQEHPFTHECKYGTQFMSNRSKNNQTKKEDKKTSFNKCDFLGCTGEAPFFCKVCKKYYCERHPFNHECKP</sequence>
<name>A0ABR2IM71_9EUKA</name>
<evidence type="ECO:0008006" key="3">
    <source>
        <dbReference type="Google" id="ProtNLM"/>
    </source>
</evidence>
<accession>A0ABR2IM71</accession>
<gene>
    <name evidence="1" type="ORF">M9Y10_010950</name>
</gene>
<proteinExistence type="predicted"/>
<dbReference type="EMBL" id="JAPFFF010000016">
    <property type="protein sequence ID" value="KAK8865405.1"/>
    <property type="molecule type" value="Genomic_DNA"/>
</dbReference>
<comment type="caution">
    <text evidence="1">The sequence shown here is derived from an EMBL/GenBank/DDBJ whole genome shotgun (WGS) entry which is preliminary data.</text>
</comment>
<keyword evidence="2" id="KW-1185">Reference proteome</keyword>
<evidence type="ECO:0000313" key="2">
    <source>
        <dbReference type="Proteomes" id="UP001470230"/>
    </source>
</evidence>
<dbReference type="Proteomes" id="UP001470230">
    <property type="component" value="Unassembled WGS sequence"/>
</dbReference>
<organism evidence="1 2">
    <name type="scientific">Tritrichomonas musculus</name>
    <dbReference type="NCBI Taxonomy" id="1915356"/>
    <lineage>
        <taxon>Eukaryota</taxon>
        <taxon>Metamonada</taxon>
        <taxon>Parabasalia</taxon>
        <taxon>Tritrichomonadida</taxon>
        <taxon>Tritrichomonadidae</taxon>
        <taxon>Tritrichomonas</taxon>
    </lineage>
</organism>